<dbReference type="SUPFAM" id="SSF55166">
    <property type="entry name" value="Hedgehog/DD-peptidase"/>
    <property type="match status" value="1"/>
</dbReference>
<evidence type="ECO:0000256" key="1">
    <source>
        <dbReference type="SAM" id="Phobius"/>
    </source>
</evidence>
<protein>
    <submittedName>
        <fullName evidence="2">Uncharacterized protein</fullName>
    </submittedName>
</protein>
<comment type="caution">
    <text evidence="2">The sequence shown here is derived from an EMBL/GenBank/DDBJ whole genome shotgun (WGS) entry which is preliminary data.</text>
</comment>
<feature type="transmembrane region" description="Helical" evidence="1">
    <location>
        <begin position="7"/>
        <end position="30"/>
    </location>
</feature>
<sequence length="251" mass="28416">MNRFVKIVLHGSLIVFLTLLTQIGGLAWMVALFSRWRTLTFFAVYICLSVSAIWLAPSISGRVALSCFADETLKVQSWLYCGLNRNYVSRELKAVLDDLAAETSEAFPETQTLVLDGSFPFLDGFPLLPHLSHDDGDKADLALYYMDGSGYLPGATRSPIGYFAFEQGPTDCPQNILTLRWDFELLQPWWRDLKLEPARSRFVLNWLASNARVGKIFLEPHLKSRLGTTGSKIRFQGCRAARHDDHIHFQL</sequence>
<keyword evidence="1" id="KW-1133">Transmembrane helix</keyword>
<dbReference type="RefSeq" id="WP_265965560.1">
    <property type="nucleotide sequence ID" value="NZ_JAPEVI010000003.1"/>
</dbReference>
<dbReference type="InterPro" id="IPR009045">
    <property type="entry name" value="Zn_M74/Hedgehog-like"/>
</dbReference>
<dbReference type="Proteomes" id="UP001300261">
    <property type="component" value="Unassembled WGS sequence"/>
</dbReference>
<dbReference type="Gene3D" id="3.30.1380.10">
    <property type="match status" value="1"/>
</dbReference>
<name>A0ABT3R7E9_9HYPH</name>
<evidence type="ECO:0000313" key="2">
    <source>
        <dbReference type="EMBL" id="MCX2725056.1"/>
    </source>
</evidence>
<accession>A0ABT3R7E9</accession>
<keyword evidence="3" id="KW-1185">Reference proteome</keyword>
<evidence type="ECO:0000313" key="3">
    <source>
        <dbReference type="Proteomes" id="UP001300261"/>
    </source>
</evidence>
<proteinExistence type="predicted"/>
<reference evidence="2 3" key="1">
    <citation type="journal article" date="2016" name="Int. J. Syst. Evol. Microbiol.">
        <title>Labrenzia salina sp. nov., isolated from the rhizosphere of the halophyte Arthrocnemum macrostachyum.</title>
        <authorList>
            <person name="Camacho M."/>
            <person name="Redondo-Gomez S."/>
            <person name="Rodriguez-Llorente I."/>
            <person name="Rohde M."/>
            <person name="Sproer C."/>
            <person name="Schumann P."/>
            <person name="Klenk H.P."/>
            <person name="Montero-Calasanz M.D.C."/>
        </authorList>
    </citation>
    <scope>NUCLEOTIDE SEQUENCE [LARGE SCALE GENOMIC DNA]</scope>
    <source>
        <strain evidence="2 3">DSM 29163</strain>
    </source>
</reference>
<keyword evidence="1" id="KW-0472">Membrane</keyword>
<organism evidence="2 3">
    <name type="scientific">Roseibium salinum</name>
    <dbReference type="NCBI Taxonomy" id="1604349"/>
    <lineage>
        <taxon>Bacteria</taxon>
        <taxon>Pseudomonadati</taxon>
        <taxon>Pseudomonadota</taxon>
        <taxon>Alphaproteobacteria</taxon>
        <taxon>Hyphomicrobiales</taxon>
        <taxon>Stappiaceae</taxon>
        <taxon>Roseibium</taxon>
    </lineage>
</organism>
<gene>
    <name evidence="2" type="ORF">ON753_22230</name>
</gene>
<dbReference type="EMBL" id="JAPEVI010000003">
    <property type="protein sequence ID" value="MCX2725056.1"/>
    <property type="molecule type" value="Genomic_DNA"/>
</dbReference>
<feature type="transmembrane region" description="Helical" evidence="1">
    <location>
        <begin position="36"/>
        <end position="56"/>
    </location>
</feature>
<keyword evidence="1" id="KW-0812">Transmembrane</keyword>